<evidence type="ECO:0000313" key="3">
    <source>
        <dbReference type="EMBL" id="MBD3924490.1"/>
    </source>
</evidence>
<comment type="caution">
    <text evidence="3">The sequence shown here is derived from an EMBL/GenBank/DDBJ whole genome shotgun (WGS) entry which is preliminary data.</text>
</comment>
<feature type="transmembrane region" description="Helical" evidence="1">
    <location>
        <begin position="190"/>
        <end position="207"/>
    </location>
</feature>
<evidence type="ECO:0000259" key="2">
    <source>
        <dbReference type="Pfam" id="PF02517"/>
    </source>
</evidence>
<dbReference type="GO" id="GO:0008237">
    <property type="term" value="F:metallopeptidase activity"/>
    <property type="evidence" value="ECO:0007669"/>
    <property type="project" value="UniProtKB-KW"/>
</dbReference>
<reference evidence="3 4" key="1">
    <citation type="submission" date="2020-09" db="EMBL/GenBank/DDBJ databases">
        <title>novel species in genus Nocardioides.</title>
        <authorList>
            <person name="Zhang G."/>
        </authorList>
    </citation>
    <scope>NUCLEOTIDE SEQUENCE [LARGE SCALE GENOMIC DNA]</scope>
    <source>
        <strain evidence="3 4">KCTC 39551</strain>
    </source>
</reference>
<keyword evidence="3" id="KW-0645">Protease</keyword>
<keyword evidence="4" id="KW-1185">Reference proteome</keyword>
<feature type="domain" description="CAAX prenyl protease 2/Lysostaphin resistance protein A-like" evidence="2">
    <location>
        <begin position="128"/>
        <end position="226"/>
    </location>
</feature>
<feature type="transmembrane region" description="Helical" evidence="1">
    <location>
        <begin position="67"/>
        <end position="88"/>
    </location>
</feature>
<keyword evidence="3" id="KW-0482">Metalloprotease</keyword>
<proteinExistence type="predicted"/>
<protein>
    <submittedName>
        <fullName evidence="3">CPBP family intramembrane metalloprotease</fullName>
    </submittedName>
</protein>
<gene>
    <name evidence="3" type="ORF">IEZ26_07665</name>
</gene>
<feature type="transmembrane region" description="Helical" evidence="1">
    <location>
        <begin position="100"/>
        <end position="120"/>
    </location>
</feature>
<feature type="transmembrane region" description="Helical" evidence="1">
    <location>
        <begin position="219"/>
        <end position="236"/>
    </location>
</feature>
<dbReference type="InterPro" id="IPR003675">
    <property type="entry name" value="Rce1/LyrA-like_dom"/>
</dbReference>
<evidence type="ECO:0000256" key="1">
    <source>
        <dbReference type="SAM" id="Phobius"/>
    </source>
</evidence>
<evidence type="ECO:0000313" key="4">
    <source>
        <dbReference type="Proteomes" id="UP000618818"/>
    </source>
</evidence>
<dbReference type="Proteomes" id="UP000618818">
    <property type="component" value="Unassembled WGS sequence"/>
</dbReference>
<feature type="transmembrane region" description="Helical" evidence="1">
    <location>
        <begin position="26"/>
        <end position="47"/>
    </location>
</feature>
<organism evidence="3 4">
    <name type="scientific">Nocardioides cavernae</name>
    <dbReference type="NCBI Taxonomy" id="1921566"/>
    <lineage>
        <taxon>Bacteria</taxon>
        <taxon>Bacillati</taxon>
        <taxon>Actinomycetota</taxon>
        <taxon>Actinomycetes</taxon>
        <taxon>Propionibacteriales</taxon>
        <taxon>Nocardioidaceae</taxon>
        <taxon>Nocardioides</taxon>
    </lineage>
</organism>
<name>A0ABR8N9C7_9ACTN</name>
<keyword evidence="3" id="KW-0378">Hydrolase</keyword>
<keyword evidence="1" id="KW-0472">Membrane</keyword>
<sequence length="270" mass="29012">MPRRASPRLRWVTDTGVNAPGRRLSYVGFALVVIGYLAVIKGVGFVAGSAWDLDDGLYTTEDVILGMWLPLGAALVYTYAIAAWLGWLRPVLHDDKPVQRWVWAVPVIFVVCIAMAIDYADLADKTLGFVLALLVATQLVGWGEEGMFRGIGVVTLRSHGLTEGKVALWSSVVFGAVHISNALTGELRSALPQAVAVSFAGYFFYLIRRASGGNAVNSVIHGLFDFSILTGSAILVDQGAYLGSVAAILAYLVVGVLLVVRRRHIEPAQA</sequence>
<keyword evidence="1" id="KW-0812">Transmembrane</keyword>
<keyword evidence="1" id="KW-1133">Transmembrane helix</keyword>
<dbReference type="EMBL" id="JACXYZ010000001">
    <property type="protein sequence ID" value="MBD3924490.1"/>
    <property type="molecule type" value="Genomic_DNA"/>
</dbReference>
<feature type="transmembrane region" description="Helical" evidence="1">
    <location>
        <begin position="242"/>
        <end position="260"/>
    </location>
</feature>
<dbReference type="Pfam" id="PF02517">
    <property type="entry name" value="Rce1-like"/>
    <property type="match status" value="1"/>
</dbReference>
<accession>A0ABR8N9C7</accession>